<dbReference type="Pfam" id="PF03126">
    <property type="entry name" value="Plus-3"/>
    <property type="match status" value="1"/>
</dbReference>
<keyword evidence="4" id="KW-0067">ATP-binding</keyword>
<keyword evidence="2" id="KW-0378">Hydrolase</keyword>
<evidence type="ECO:0000256" key="6">
    <source>
        <dbReference type="SAM" id="MobiDB-lite"/>
    </source>
</evidence>
<evidence type="ECO:0000313" key="10">
    <source>
        <dbReference type="EMBL" id="KAI5393454.1"/>
    </source>
</evidence>
<dbReference type="InterPro" id="IPR027417">
    <property type="entry name" value="P-loop_NTPase"/>
</dbReference>
<evidence type="ECO:0000313" key="9">
    <source>
        <dbReference type="EMBL" id="KAI5393453.1"/>
    </source>
</evidence>
<dbReference type="Gene3D" id="3.90.70.200">
    <property type="entry name" value="Plus-3 domain"/>
    <property type="match status" value="1"/>
</dbReference>
<keyword evidence="3" id="KW-0347">Helicase</keyword>
<evidence type="ECO:0000256" key="1">
    <source>
        <dbReference type="ARBA" id="ARBA00022741"/>
    </source>
</evidence>
<dbReference type="InterPro" id="IPR004343">
    <property type="entry name" value="Plus-3_dom"/>
</dbReference>
<dbReference type="PANTHER" id="PTHR46851">
    <property type="entry name" value="OS01G0884500 PROTEIN"/>
    <property type="match status" value="1"/>
</dbReference>
<keyword evidence="11" id="KW-1185">Reference proteome</keyword>
<organism evidence="9 11">
    <name type="scientific">Pisum sativum</name>
    <name type="common">Garden pea</name>
    <name type="synonym">Lathyrus oleraceus</name>
    <dbReference type="NCBI Taxonomy" id="3888"/>
    <lineage>
        <taxon>Eukaryota</taxon>
        <taxon>Viridiplantae</taxon>
        <taxon>Streptophyta</taxon>
        <taxon>Embryophyta</taxon>
        <taxon>Tracheophyta</taxon>
        <taxon>Spermatophyta</taxon>
        <taxon>Magnoliopsida</taxon>
        <taxon>eudicotyledons</taxon>
        <taxon>Gunneridae</taxon>
        <taxon>Pentapetalae</taxon>
        <taxon>rosids</taxon>
        <taxon>fabids</taxon>
        <taxon>Fabales</taxon>
        <taxon>Fabaceae</taxon>
        <taxon>Papilionoideae</taxon>
        <taxon>50 kb inversion clade</taxon>
        <taxon>NPAAA clade</taxon>
        <taxon>Hologalegina</taxon>
        <taxon>IRL clade</taxon>
        <taxon>Fabeae</taxon>
        <taxon>Lathyrus</taxon>
    </lineage>
</organism>
<dbReference type="InterPro" id="IPR045894">
    <property type="entry name" value="At5g08430-like"/>
</dbReference>
<dbReference type="PROSITE" id="PS51360">
    <property type="entry name" value="PLUS3"/>
    <property type="match status" value="1"/>
</dbReference>
<dbReference type="InterPro" id="IPR036128">
    <property type="entry name" value="Plus3-like_sf"/>
</dbReference>
<dbReference type="GO" id="GO:0003724">
    <property type="term" value="F:RNA helicase activity"/>
    <property type="evidence" value="ECO:0007669"/>
    <property type="project" value="InterPro"/>
</dbReference>
<dbReference type="SUPFAM" id="SSF159042">
    <property type="entry name" value="Plus3-like"/>
    <property type="match status" value="1"/>
</dbReference>
<accession>A0A9D4W1R3</accession>
<feature type="short sequence motif" description="Q motif" evidence="5">
    <location>
        <begin position="126"/>
        <end position="154"/>
    </location>
</feature>
<feature type="domain" description="DEAD-box RNA helicase Q" evidence="7">
    <location>
        <begin position="126"/>
        <end position="154"/>
    </location>
</feature>
<dbReference type="EMBL" id="JAMSHJ010000006">
    <property type="protein sequence ID" value="KAI5393453.1"/>
    <property type="molecule type" value="Genomic_DNA"/>
</dbReference>
<dbReference type="Gene3D" id="1.10.10.10">
    <property type="entry name" value="Winged helix-like DNA-binding domain superfamily/Winged helix DNA-binding domain"/>
    <property type="match status" value="1"/>
</dbReference>
<name>A0A9D4W1R3_PEA</name>
<dbReference type="Proteomes" id="UP001058974">
    <property type="component" value="Chromosome 6"/>
</dbReference>
<evidence type="ECO:0000259" key="8">
    <source>
        <dbReference type="PROSITE" id="PS51360"/>
    </source>
</evidence>
<evidence type="ECO:0000313" key="11">
    <source>
        <dbReference type="Proteomes" id="UP001058974"/>
    </source>
</evidence>
<dbReference type="SUPFAM" id="SSF52540">
    <property type="entry name" value="P-loop containing nucleoside triphosphate hydrolases"/>
    <property type="match status" value="1"/>
</dbReference>
<dbReference type="Gene3D" id="3.40.50.300">
    <property type="entry name" value="P-loop containing nucleotide triphosphate hydrolases"/>
    <property type="match status" value="1"/>
</dbReference>
<dbReference type="InterPro" id="IPR014014">
    <property type="entry name" value="RNA_helicase_DEAD_Q_motif"/>
</dbReference>
<feature type="domain" description="Plus3" evidence="8">
    <location>
        <begin position="201"/>
        <end position="310"/>
    </location>
</feature>
<dbReference type="GO" id="GO:0016787">
    <property type="term" value="F:hydrolase activity"/>
    <property type="evidence" value="ECO:0007669"/>
    <property type="project" value="UniProtKB-KW"/>
</dbReference>
<gene>
    <name evidence="9" type="ORF">KIW84_060547</name>
    <name evidence="10" type="ORF">KIW84_060548</name>
</gene>
<comment type="caution">
    <text evidence="9">The sequence shown here is derived from an EMBL/GenBank/DDBJ whole genome shotgun (WGS) entry which is preliminary data.</text>
</comment>
<dbReference type="Gramene" id="Psat06G0054800-T1">
    <property type="protein sequence ID" value="KAI5393454.1"/>
    <property type="gene ID" value="KIW84_060548"/>
</dbReference>
<evidence type="ECO:0000256" key="2">
    <source>
        <dbReference type="ARBA" id="ARBA00022801"/>
    </source>
</evidence>
<reference evidence="9 11" key="1">
    <citation type="journal article" date="2022" name="Nat. Genet.">
        <title>Improved pea reference genome and pan-genome highlight genomic features and evolutionary characteristics.</title>
        <authorList>
            <person name="Yang T."/>
            <person name="Liu R."/>
            <person name="Luo Y."/>
            <person name="Hu S."/>
            <person name="Wang D."/>
            <person name="Wang C."/>
            <person name="Pandey M.K."/>
            <person name="Ge S."/>
            <person name="Xu Q."/>
            <person name="Li N."/>
            <person name="Li G."/>
            <person name="Huang Y."/>
            <person name="Saxena R.K."/>
            <person name="Ji Y."/>
            <person name="Li M."/>
            <person name="Yan X."/>
            <person name="He Y."/>
            <person name="Liu Y."/>
            <person name="Wang X."/>
            <person name="Xiang C."/>
            <person name="Varshney R.K."/>
            <person name="Ding H."/>
            <person name="Gao S."/>
            <person name="Zong X."/>
        </authorList>
    </citation>
    <scope>NUCLEOTIDE SEQUENCE [LARGE SCALE GENOMIC DNA]</scope>
    <source>
        <strain evidence="9 11">cv. Zhongwan 6</strain>
    </source>
</reference>
<proteinExistence type="predicted"/>
<dbReference type="Gramene" id="Psat06G0054700-T1">
    <property type="protein sequence ID" value="KAI5393453.1"/>
    <property type="gene ID" value="KIW84_060547"/>
</dbReference>
<feature type="compositionally biased region" description="Basic and acidic residues" evidence="6">
    <location>
        <begin position="173"/>
        <end position="190"/>
    </location>
</feature>
<dbReference type="SMART" id="SM00719">
    <property type="entry name" value="Plus3"/>
    <property type="match status" value="1"/>
</dbReference>
<evidence type="ECO:0000256" key="4">
    <source>
        <dbReference type="ARBA" id="ARBA00022840"/>
    </source>
</evidence>
<keyword evidence="1" id="KW-0547">Nucleotide-binding</keyword>
<dbReference type="GO" id="GO:0005524">
    <property type="term" value="F:ATP binding"/>
    <property type="evidence" value="ECO:0007669"/>
    <property type="project" value="UniProtKB-KW"/>
</dbReference>
<dbReference type="AlphaFoldDB" id="A0A9D4W1R3"/>
<dbReference type="PANTHER" id="PTHR46851:SF11">
    <property type="entry name" value="GYF DOMAIN-CONTAINING PROTEIN"/>
    <property type="match status" value="1"/>
</dbReference>
<dbReference type="GO" id="GO:0003677">
    <property type="term" value="F:DNA binding"/>
    <property type="evidence" value="ECO:0007669"/>
    <property type="project" value="InterPro"/>
</dbReference>
<evidence type="ECO:0008006" key="12">
    <source>
        <dbReference type="Google" id="ProtNLM"/>
    </source>
</evidence>
<dbReference type="EMBL" id="JAMSHJ010000006">
    <property type="protein sequence ID" value="KAI5393454.1"/>
    <property type="molecule type" value="Genomic_DNA"/>
</dbReference>
<sequence length="310" mass="35375">MNQQLPVESRFISKLADQLNAEVVLGTVQNTHETCKESNQILVTSVASIPNSEKPKKTINRKTNQIFRKLSRVDPELDRLESLPWNSSLPQHDEQDDNTCSLFTGSIEFEGGFLSLEETIDETEYYAWNELRLHPLLMEAIHKLGFKEPTPIQKVVFRLLLIKGRMSLGLQRQDTDKPAPSERKSQPKKHVVEKPRSCFVAINPINIKFVYLKRSLVEELLKDLETFETKVVRSFIRIKCDPNDYLQENSHQLLRITGIKKSSGVDGEICLRASGFIKDISINVRKANKVVRKAKPNSWTGVKPSAPTRL</sequence>
<evidence type="ECO:0000259" key="7">
    <source>
        <dbReference type="PROSITE" id="PS51195"/>
    </source>
</evidence>
<evidence type="ECO:0000256" key="3">
    <source>
        <dbReference type="ARBA" id="ARBA00022806"/>
    </source>
</evidence>
<evidence type="ECO:0000256" key="5">
    <source>
        <dbReference type="PROSITE-ProRule" id="PRU00552"/>
    </source>
</evidence>
<feature type="region of interest" description="Disordered" evidence="6">
    <location>
        <begin position="171"/>
        <end position="190"/>
    </location>
</feature>
<dbReference type="InterPro" id="IPR036388">
    <property type="entry name" value="WH-like_DNA-bd_sf"/>
</dbReference>
<dbReference type="PROSITE" id="PS51195">
    <property type="entry name" value="Q_MOTIF"/>
    <property type="match status" value="1"/>
</dbReference>
<protein>
    <recommendedName>
        <fullName evidence="12">RNA helicase</fullName>
    </recommendedName>
</protein>